<feature type="region of interest" description="Disordered" evidence="1">
    <location>
        <begin position="142"/>
        <end position="178"/>
    </location>
</feature>
<evidence type="ECO:0000313" key="5">
    <source>
        <dbReference type="Proteomes" id="UP000182235"/>
    </source>
</evidence>
<evidence type="ECO:0000313" key="4">
    <source>
        <dbReference type="EMBL" id="OJD13187.1"/>
    </source>
</evidence>
<feature type="transmembrane region" description="Helical" evidence="2">
    <location>
        <begin position="807"/>
        <end position="829"/>
    </location>
</feature>
<feature type="region of interest" description="Disordered" evidence="1">
    <location>
        <begin position="771"/>
        <end position="801"/>
    </location>
</feature>
<feature type="region of interest" description="Disordered" evidence="1">
    <location>
        <begin position="645"/>
        <end position="698"/>
    </location>
</feature>
<feature type="compositionally biased region" description="Polar residues" evidence="1">
    <location>
        <begin position="262"/>
        <end position="280"/>
    </location>
</feature>
<dbReference type="SMART" id="SM00240">
    <property type="entry name" value="FHA"/>
    <property type="match status" value="1"/>
</dbReference>
<feature type="region of interest" description="Disordered" evidence="1">
    <location>
        <begin position="210"/>
        <end position="402"/>
    </location>
</feature>
<dbReference type="STRING" id="1447872.A0A1J9PZ69"/>
<dbReference type="SUPFAM" id="SSF49879">
    <property type="entry name" value="SMAD/FHA domain"/>
    <property type="match status" value="1"/>
</dbReference>
<feature type="compositionally biased region" description="Polar residues" evidence="1">
    <location>
        <begin position="296"/>
        <end position="325"/>
    </location>
</feature>
<gene>
    <name evidence="4" type="ORF">AJ78_06330</name>
</gene>
<feature type="compositionally biased region" description="Basic and acidic residues" evidence="1">
    <location>
        <begin position="326"/>
        <end position="341"/>
    </location>
</feature>
<dbReference type="InterPro" id="IPR000253">
    <property type="entry name" value="FHA_dom"/>
</dbReference>
<dbReference type="GO" id="GO:0005737">
    <property type="term" value="C:cytoplasm"/>
    <property type="evidence" value="ECO:0007669"/>
    <property type="project" value="TreeGrafter"/>
</dbReference>
<proteinExistence type="predicted"/>
<dbReference type="EMBL" id="LGRN01000325">
    <property type="protein sequence ID" value="OJD13187.1"/>
    <property type="molecule type" value="Genomic_DNA"/>
</dbReference>
<dbReference type="Proteomes" id="UP000182235">
    <property type="component" value="Unassembled WGS sequence"/>
</dbReference>
<evidence type="ECO:0000256" key="1">
    <source>
        <dbReference type="SAM" id="MobiDB-lite"/>
    </source>
</evidence>
<keyword evidence="2" id="KW-0472">Membrane</keyword>
<keyword evidence="2" id="KW-0812">Transmembrane</keyword>
<keyword evidence="2" id="KW-1133">Transmembrane helix</keyword>
<sequence>MEQNKRMQPPLSVAVTLTPLNFEDPIERRFFTLSSGTDEIVIGRSSKVPTKALSPARDNAWFDSRVMSRRHAIITVCPQKKELSVTDTASMHGTWLNGTKLVSNNRTLLMNRDILTFGTKVTRGSETFEPMKVRLVLSWTREEKSTPMELPKPIKRHSENTFAVPDDDDDDDDQNFDDPQAEAIFENTSDIEVLPREPSVVASSDVVSISSSIHSREQQAESSPPSSPHSKFDKFEDKHDDSRNSKQESASTPPAAQKIRNHSINLEDNQTTGHQVSQPPTDVVARPESEGKTATPIFTESEGNYNAESGEGPSQLTDENLYSGSDSERENDKFGLEREVDSDFGQPPNNNDDDDNNHNNNASHKTKDGIPYSSAPLKNTTSVVPGKRSWASEHADKTSHPEFSQPAITAQYLRKHGENGNNGCYNFITSAMPGEQSSTVQPSALSYTPGQTEATRKWDTNLSPCSQRAPSPSDKALARPAIGDSHMPYSEDNPGNRWTPAANTIQRAFGNSGAVGPESAASAYGVHSSITTSGYEFPHLPPMRRPYSDGPFAASKQGDNNWLTGGDKCVAPPSVDNKYSFTYTSNSANDQTLAENTRELYQFGSSFSPVPVCGAFSAPTYSNLPPSQTQWQSQWQQACQNMCDVSAHQPQPKPGYTLPNEPKPATSIPIANIVDAQDPELNQPTNPLKRKAKEAELEPVREPKLKAVNDFYNGNDSAAIDLDPDHGDDFQPAQPREALPYPNPVSLHRYEDSMPKIGSQKLDPILITPETSESEATQHGPPPKKIKTTATPVSSRETKTRTSFGRYAASALLGAAVGGISVVAALASLPPDFFN</sequence>
<dbReference type="VEuPathDB" id="FungiDB:AJ78_06330"/>
<feature type="compositionally biased region" description="Basic and acidic residues" evidence="1">
    <location>
        <begin position="390"/>
        <end position="400"/>
    </location>
</feature>
<feature type="compositionally biased region" description="Basic and acidic residues" evidence="1">
    <location>
        <begin position="230"/>
        <end position="246"/>
    </location>
</feature>
<dbReference type="PROSITE" id="PS50006">
    <property type="entry name" value="FHA_DOMAIN"/>
    <property type="match status" value="1"/>
</dbReference>
<organism evidence="4 5">
    <name type="scientific">Emergomyces pasteurianus Ep9510</name>
    <dbReference type="NCBI Taxonomy" id="1447872"/>
    <lineage>
        <taxon>Eukaryota</taxon>
        <taxon>Fungi</taxon>
        <taxon>Dikarya</taxon>
        <taxon>Ascomycota</taxon>
        <taxon>Pezizomycotina</taxon>
        <taxon>Eurotiomycetes</taxon>
        <taxon>Eurotiomycetidae</taxon>
        <taxon>Onygenales</taxon>
        <taxon>Ajellomycetaceae</taxon>
        <taxon>Emergomyces</taxon>
    </lineage>
</organism>
<dbReference type="PANTHER" id="PTHR15715">
    <property type="entry name" value="CENTROSOMAL PROTEIN OF 170 KDA"/>
    <property type="match status" value="1"/>
</dbReference>
<feature type="domain" description="FHA" evidence="3">
    <location>
        <begin position="40"/>
        <end position="101"/>
    </location>
</feature>
<dbReference type="OrthoDB" id="4096268at2759"/>
<evidence type="ECO:0000256" key="2">
    <source>
        <dbReference type="SAM" id="Phobius"/>
    </source>
</evidence>
<dbReference type="Gene3D" id="2.60.200.20">
    <property type="match status" value="1"/>
</dbReference>
<dbReference type="InterPro" id="IPR051176">
    <property type="entry name" value="Cent_Immune-Sig_Mod"/>
</dbReference>
<name>A0A1J9PZ69_9EURO</name>
<dbReference type="AlphaFoldDB" id="A0A1J9PZ69"/>
<protein>
    <recommendedName>
        <fullName evidence="3">FHA domain-containing protein</fullName>
    </recommendedName>
</protein>
<feature type="compositionally biased region" description="Acidic residues" evidence="1">
    <location>
        <begin position="165"/>
        <end position="178"/>
    </location>
</feature>
<dbReference type="Pfam" id="PF00498">
    <property type="entry name" value="FHA"/>
    <property type="match status" value="1"/>
</dbReference>
<dbReference type="InterPro" id="IPR008984">
    <property type="entry name" value="SMAD_FHA_dom_sf"/>
</dbReference>
<keyword evidence="5" id="KW-1185">Reference proteome</keyword>
<evidence type="ECO:0000259" key="3">
    <source>
        <dbReference type="PROSITE" id="PS50006"/>
    </source>
</evidence>
<reference evidence="4 5" key="1">
    <citation type="submission" date="2015-07" db="EMBL/GenBank/DDBJ databases">
        <title>Emmonsia species relationships and genome sequence.</title>
        <authorList>
            <consortium name="The Broad Institute Genomics Platform"/>
            <person name="Cuomo C.A."/>
            <person name="Munoz J.F."/>
            <person name="Imamovic A."/>
            <person name="Priest M.E."/>
            <person name="Young S."/>
            <person name="Clay O.K."/>
            <person name="McEwen J.G."/>
        </authorList>
    </citation>
    <scope>NUCLEOTIDE SEQUENCE [LARGE SCALE GENOMIC DNA]</scope>
    <source>
        <strain evidence="4 5">UAMH 9510</strain>
    </source>
</reference>
<comment type="caution">
    <text evidence="4">The sequence shown here is derived from an EMBL/GenBank/DDBJ whole genome shotgun (WGS) entry which is preliminary data.</text>
</comment>
<dbReference type="PANTHER" id="PTHR15715:SF37">
    <property type="entry name" value="LD47843P"/>
    <property type="match status" value="1"/>
</dbReference>
<accession>A0A1J9PZ69</accession>